<dbReference type="InterPro" id="IPR045249">
    <property type="entry name" value="HARBI1-like"/>
</dbReference>
<organism evidence="9 10">
    <name type="scientific">Acanthoscelides obtectus</name>
    <name type="common">Bean weevil</name>
    <name type="synonym">Bruchus obtectus</name>
    <dbReference type="NCBI Taxonomy" id="200917"/>
    <lineage>
        <taxon>Eukaryota</taxon>
        <taxon>Metazoa</taxon>
        <taxon>Ecdysozoa</taxon>
        <taxon>Arthropoda</taxon>
        <taxon>Hexapoda</taxon>
        <taxon>Insecta</taxon>
        <taxon>Pterygota</taxon>
        <taxon>Neoptera</taxon>
        <taxon>Endopterygota</taxon>
        <taxon>Coleoptera</taxon>
        <taxon>Polyphaga</taxon>
        <taxon>Cucujiformia</taxon>
        <taxon>Chrysomeloidea</taxon>
        <taxon>Chrysomelidae</taxon>
        <taxon>Bruchinae</taxon>
        <taxon>Bruchini</taxon>
        <taxon>Acanthoscelides</taxon>
    </lineage>
</organism>
<keyword evidence="10" id="KW-1185">Reference proteome</keyword>
<dbReference type="GO" id="GO:0004518">
    <property type="term" value="F:nuclease activity"/>
    <property type="evidence" value="ECO:0007669"/>
    <property type="project" value="UniProtKB-KW"/>
</dbReference>
<gene>
    <name evidence="9" type="ORF">ACAOBT_LOCUS2091</name>
</gene>
<dbReference type="Proteomes" id="UP001152888">
    <property type="component" value="Unassembled WGS sequence"/>
</dbReference>
<name>A0A9P0JUB0_ACAOB</name>
<comment type="caution">
    <text evidence="9">The sequence shown here is derived from an EMBL/GenBank/DDBJ whole genome shotgun (WGS) entry which is preliminary data.</text>
</comment>
<reference evidence="9" key="1">
    <citation type="submission" date="2022-03" db="EMBL/GenBank/DDBJ databases">
        <authorList>
            <person name="Sayadi A."/>
        </authorList>
    </citation>
    <scope>NUCLEOTIDE SEQUENCE</scope>
</reference>
<evidence type="ECO:0000256" key="4">
    <source>
        <dbReference type="ARBA" id="ARBA00022722"/>
    </source>
</evidence>
<dbReference type="GO" id="GO:0005634">
    <property type="term" value="C:nucleus"/>
    <property type="evidence" value="ECO:0007669"/>
    <property type="project" value="UniProtKB-SubCell"/>
</dbReference>
<evidence type="ECO:0000256" key="6">
    <source>
        <dbReference type="ARBA" id="ARBA00022801"/>
    </source>
</evidence>
<keyword evidence="6" id="KW-0378">Hydrolase</keyword>
<dbReference type="InterPro" id="IPR027806">
    <property type="entry name" value="HARBI1_dom"/>
</dbReference>
<comment type="similarity">
    <text evidence="3">Belongs to the HARBI1 family.</text>
</comment>
<evidence type="ECO:0000256" key="7">
    <source>
        <dbReference type="ARBA" id="ARBA00023242"/>
    </source>
</evidence>
<keyword evidence="5" id="KW-0479">Metal-binding</keyword>
<dbReference type="EMBL" id="CAKOFQ010006670">
    <property type="protein sequence ID" value="CAH1957433.1"/>
    <property type="molecule type" value="Genomic_DNA"/>
</dbReference>
<proteinExistence type="inferred from homology"/>
<dbReference type="OrthoDB" id="6761337at2759"/>
<evidence type="ECO:0000313" key="10">
    <source>
        <dbReference type="Proteomes" id="UP001152888"/>
    </source>
</evidence>
<dbReference type="GO" id="GO:0046872">
    <property type="term" value="F:metal ion binding"/>
    <property type="evidence" value="ECO:0007669"/>
    <property type="project" value="UniProtKB-KW"/>
</dbReference>
<evidence type="ECO:0000256" key="3">
    <source>
        <dbReference type="ARBA" id="ARBA00006958"/>
    </source>
</evidence>
<comment type="cofactor">
    <cofactor evidence="1">
        <name>a divalent metal cation</name>
        <dbReference type="ChEBI" id="CHEBI:60240"/>
    </cofactor>
</comment>
<dbReference type="GO" id="GO:0016787">
    <property type="term" value="F:hydrolase activity"/>
    <property type="evidence" value="ECO:0007669"/>
    <property type="project" value="UniProtKB-KW"/>
</dbReference>
<dbReference type="PANTHER" id="PTHR22930:SF258">
    <property type="entry name" value="PROTEIN ALP1-LIKE ISOFORM X1"/>
    <property type="match status" value="1"/>
</dbReference>
<evidence type="ECO:0000313" key="9">
    <source>
        <dbReference type="EMBL" id="CAH1957433.1"/>
    </source>
</evidence>
<evidence type="ECO:0000256" key="1">
    <source>
        <dbReference type="ARBA" id="ARBA00001968"/>
    </source>
</evidence>
<feature type="domain" description="DDE Tnp4" evidence="8">
    <location>
        <begin position="83"/>
        <end position="247"/>
    </location>
</feature>
<dbReference type="Pfam" id="PF13359">
    <property type="entry name" value="DDE_Tnp_4"/>
    <property type="match status" value="1"/>
</dbReference>
<sequence length="315" mass="35833">MGLIVFRLDVTLRFLATGETYRSLMYSTRIHESTISKIVPETCLALCRCLKDVYLKNPTTDDWLKVAADFQSKWNFPNCLGALDGRHIAFSPPTSAGSYYHNYKGTDSMVLLALVDANYKFIYVNIGVNGRISDGGVFSACGLYKRMQNKTLNLPPDRALPGRTNKVPYVFIADEAFPLSNHLMKPFPQRSLTYDNRIYNYRLSRARRMVECGFGILANRWRVLLQKIHLGPEKVELITLTCVLLHNFLVKENAMYTTEGTYDIDPSQLLPQISQQIGNRSGNSARSIREEFRDYFNSTSGSVPWQDTALQRNIS</sequence>
<comment type="subcellular location">
    <subcellularLocation>
        <location evidence="2">Nucleus</location>
    </subcellularLocation>
</comment>
<evidence type="ECO:0000259" key="8">
    <source>
        <dbReference type="Pfam" id="PF13359"/>
    </source>
</evidence>
<evidence type="ECO:0000256" key="5">
    <source>
        <dbReference type="ARBA" id="ARBA00022723"/>
    </source>
</evidence>
<keyword evidence="7" id="KW-0539">Nucleus</keyword>
<dbReference type="PANTHER" id="PTHR22930">
    <property type="match status" value="1"/>
</dbReference>
<keyword evidence="4" id="KW-0540">Nuclease</keyword>
<evidence type="ECO:0000256" key="2">
    <source>
        <dbReference type="ARBA" id="ARBA00004123"/>
    </source>
</evidence>
<protein>
    <recommendedName>
        <fullName evidence="8">DDE Tnp4 domain-containing protein</fullName>
    </recommendedName>
</protein>
<dbReference type="AlphaFoldDB" id="A0A9P0JUB0"/>
<accession>A0A9P0JUB0</accession>